<reference evidence="5" key="1">
    <citation type="journal article" date="2020" name="Genome Biol.">
        <title>Gamete binning: chromosome-level and haplotype-resolved genome assembly enabled by high-throughput single-cell sequencing of gamete genomes.</title>
        <authorList>
            <person name="Campoy J.A."/>
            <person name="Sun H."/>
            <person name="Goel M."/>
            <person name="Jiao W.-B."/>
            <person name="Folz-Donahue K."/>
            <person name="Wang N."/>
            <person name="Rubio M."/>
            <person name="Liu C."/>
            <person name="Kukat C."/>
            <person name="Ruiz D."/>
            <person name="Huettel B."/>
            <person name="Schneeberger K."/>
        </authorList>
    </citation>
    <scope>NUCLEOTIDE SEQUENCE [LARGE SCALE GENOMIC DNA]</scope>
    <source>
        <strain evidence="5">cv. Rojo Pasion</strain>
    </source>
</reference>
<keyword evidence="5" id="KW-1185">Reference proteome</keyword>
<evidence type="ECO:0000313" key="2">
    <source>
        <dbReference type="EMBL" id="CAB4291320.1"/>
    </source>
</evidence>
<sequence length="53" mass="5648">MTASQLQNPAATHRQSHTHPPSHPSSGNDLLKKLDFDCSCLLVSASTSPICCN</sequence>
<dbReference type="Proteomes" id="UP000507222">
    <property type="component" value="Unassembled WGS sequence"/>
</dbReference>
<evidence type="ECO:0000313" key="5">
    <source>
        <dbReference type="Proteomes" id="UP000507245"/>
    </source>
</evidence>
<protein>
    <submittedName>
        <fullName evidence="2">Uncharacterized protein</fullName>
    </submittedName>
</protein>
<dbReference type="AlphaFoldDB" id="A0A6J5VQ01"/>
<reference evidence="2 4" key="2">
    <citation type="submission" date="2020-05" db="EMBL/GenBank/DDBJ databases">
        <authorList>
            <person name="Campoy J."/>
            <person name="Schneeberger K."/>
            <person name="Spophaly S."/>
        </authorList>
    </citation>
    <scope>NUCLEOTIDE SEQUENCE [LARGE SCALE GENOMIC DNA]</scope>
    <source>
        <strain evidence="2">PruArmRojPasFocal</strain>
    </source>
</reference>
<accession>A0A6J5VQ01</accession>
<dbReference type="EMBL" id="CAEKDK010000008">
    <property type="protein sequence ID" value="CAB4291320.1"/>
    <property type="molecule type" value="Genomic_DNA"/>
</dbReference>
<feature type="region of interest" description="Disordered" evidence="1">
    <location>
        <begin position="1"/>
        <end position="28"/>
    </location>
</feature>
<organism evidence="2 4">
    <name type="scientific">Prunus armeniaca</name>
    <name type="common">Apricot</name>
    <name type="synonym">Armeniaca vulgaris</name>
    <dbReference type="NCBI Taxonomy" id="36596"/>
    <lineage>
        <taxon>Eukaryota</taxon>
        <taxon>Viridiplantae</taxon>
        <taxon>Streptophyta</taxon>
        <taxon>Embryophyta</taxon>
        <taxon>Tracheophyta</taxon>
        <taxon>Spermatophyta</taxon>
        <taxon>Magnoliopsida</taxon>
        <taxon>eudicotyledons</taxon>
        <taxon>Gunneridae</taxon>
        <taxon>Pentapetalae</taxon>
        <taxon>rosids</taxon>
        <taxon>fabids</taxon>
        <taxon>Rosales</taxon>
        <taxon>Rosaceae</taxon>
        <taxon>Amygdaloideae</taxon>
        <taxon>Amygdaleae</taxon>
        <taxon>Prunus</taxon>
    </lineage>
</organism>
<dbReference type="Proteomes" id="UP000507245">
    <property type="component" value="Unassembled WGS sequence"/>
</dbReference>
<feature type="compositionally biased region" description="Polar residues" evidence="1">
    <location>
        <begin position="1"/>
        <end position="10"/>
    </location>
</feature>
<gene>
    <name evidence="2" type="ORF">CURHAP_LOCUS51593</name>
    <name evidence="3" type="ORF">ORAREDHAP_LOCUS50851</name>
</gene>
<proteinExistence type="predicted"/>
<dbReference type="EMBL" id="CAEKKB010000008">
    <property type="protein sequence ID" value="CAB4321639.1"/>
    <property type="molecule type" value="Genomic_DNA"/>
</dbReference>
<evidence type="ECO:0000256" key="1">
    <source>
        <dbReference type="SAM" id="MobiDB-lite"/>
    </source>
</evidence>
<evidence type="ECO:0000313" key="4">
    <source>
        <dbReference type="Proteomes" id="UP000507222"/>
    </source>
</evidence>
<evidence type="ECO:0000313" key="3">
    <source>
        <dbReference type="EMBL" id="CAB4321639.1"/>
    </source>
</evidence>
<name>A0A6J5VQ01_PRUAR</name>